<dbReference type="SUPFAM" id="SSF54695">
    <property type="entry name" value="POZ domain"/>
    <property type="match status" value="1"/>
</dbReference>
<evidence type="ECO:0000259" key="9">
    <source>
        <dbReference type="SMART" id="SM00225"/>
    </source>
</evidence>
<dbReference type="GO" id="GO:0032543">
    <property type="term" value="P:mitochondrial translation"/>
    <property type="evidence" value="ECO:0007669"/>
    <property type="project" value="TreeGrafter"/>
</dbReference>
<keyword evidence="4" id="KW-0547">Nucleotide-binding</keyword>
<dbReference type="EC" id="6.1.1.5" evidence="2"/>
<dbReference type="Pfam" id="PF02214">
    <property type="entry name" value="BTB_2"/>
    <property type="match status" value="1"/>
</dbReference>
<feature type="domain" description="BTB" evidence="9">
    <location>
        <begin position="1120"/>
        <end position="1224"/>
    </location>
</feature>
<dbReference type="OrthoDB" id="10264412at2759"/>
<dbReference type="GO" id="GO:0006428">
    <property type="term" value="P:isoleucyl-tRNA aminoacylation"/>
    <property type="evidence" value="ECO:0007669"/>
    <property type="project" value="InterPro"/>
</dbReference>
<dbReference type="CDD" id="cd07960">
    <property type="entry name" value="Anticodon_Ia_Ile_BEm"/>
    <property type="match status" value="1"/>
</dbReference>
<dbReference type="STRING" id="4829.A0A163TFF5"/>
<accession>A0A163TFF5</accession>
<dbReference type="Gene3D" id="3.40.50.620">
    <property type="entry name" value="HUPs"/>
    <property type="match status" value="2"/>
</dbReference>
<evidence type="ECO:0000313" key="11">
    <source>
        <dbReference type="Proteomes" id="UP000078561"/>
    </source>
</evidence>
<evidence type="ECO:0000256" key="1">
    <source>
        <dbReference type="ARBA" id="ARBA00004496"/>
    </source>
</evidence>
<evidence type="ECO:0000256" key="3">
    <source>
        <dbReference type="ARBA" id="ARBA00022598"/>
    </source>
</evidence>
<evidence type="ECO:0000313" key="10">
    <source>
        <dbReference type="EMBL" id="SAM04302.1"/>
    </source>
</evidence>
<dbReference type="InterPro" id="IPR033708">
    <property type="entry name" value="Anticodon_Ile_BEm"/>
</dbReference>
<proteinExistence type="inferred from homology"/>
<name>A0A163TFF5_ABSGL</name>
<dbReference type="InterPro" id="IPR023585">
    <property type="entry name" value="Ile-tRNA-ligase_type1"/>
</dbReference>
<keyword evidence="7" id="KW-0030">Aminoacyl-tRNA synthetase</keyword>
<sequence length="1227" mass="140023">MDLGPPTHSELSEACVLYEKGTHVGGGCNDPPGIPLLLIASNGHDETHPSPLLHAPKLQSIRASLFQQPTFVSRQYATAQSTKKGGNKNPYSDTILLPKTEFSLRADAVNREHLFRDRCTKDLYPWQLENNPKDLFILHDGPPYANGSVHSGHAMNKILKDMINRYQVLKGRKVWYRPGWDCHGLPIEMKALEELRKKNLQDSLSPIQIRDLARKKALKEIDIQRTAFKSWGIMGDWDNPYRTLGYIYRQFKPVYWSPSSKSALAESELEYNEAHKSTSIHVRFPVKTFAPALQEKWKKHLNNVYAVIWTTTPWTLPSNKAVAVHPKLDYSLVRLVNDNVPDDQADLYILGSDRVNAFETELGQALQVVDTVSGSSLIGSSYLHPFWKDNKPIIEGHHVTADSGTGLVHTAPGHGLEDYDACSSLGIAPFSPVNDEGIYTNEVASLGLEGKSAFEDGTSAVIELLKKESALMLEKEYIHKYPYDWRTKKPVMLRATAQWFANVEQLQVDAVEALKTTRMVPEVSQRRLEQFTLSRKEWCISRQRSWGVPIPALYDTETGDALLTEESVQHIIDVFDKAGSTDIWWEASDDSLFVAPAYKDNGKTYTRGYDTMDVWFDSGTSWTMLKNLPGRSIQGDKPLADVCLEGSDQHRGWFQSSLLTSIALTGKAPYNTLITHGFALDEQGRKMSKSIGNTLEPILITNGGKDKKLYPAYGSDVLRMWVANCEYTRDVNIGPTVIAQMSEIMRKVRTTARFMLGNLHDFTHKDSVDYADLKEIDKYMLHELYRFDQDVKNAFDDFAFNRAMQHLQNFTTNQLSAFYFDVIKDRVYNEQQNATSRRMAQTVLYEILHIYTKALSPVACHTAEEIYEHYRCKTPRPESSIFKASQDHQQRQLGNSEEWNNPELMERWTLLKDLKGEVNQVLEQARQEKTVRSSQEAEVEITIDSKSPAGQVIHSMEDTELASLFLTSRVQVREPKDPHMQLDSSGYQRLTQLGSASIVYETKNHLTGGSDSDHTPIAHQRLDQVLPLTPEPTSKRSDIKMTKCSVYEVLHNRIKEQLDGLQELETRFEKMSVDFHRKVEMAYTHLSDDLTDWQEELEMEKSSFDREKERMRLVRKCQDEKIKLNVGGQLFETSLSTLRRDPNSTLAAMFDGHSCISPDESDGSYFIDRDSTYFRLVLNYLRDLKVPQSIRENPKIMDELMQEARHYQITGLLKLGMTEDTTKLFLY</sequence>
<dbReference type="InterPro" id="IPR011333">
    <property type="entry name" value="SKP1/BTB/POZ_sf"/>
</dbReference>
<dbReference type="GO" id="GO:0000049">
    <property type="term" value="F:tRNA binding"/>
    <property type="evidence" value="ECO:0007669"/>
    <property type="project" value="InterPro"/>
</dbReference>
<dbReference type="FunFam" id="3.90.740.10:FF:000009">
    <property type="entry name" value="Isoleucyl-tRNA synthetase 2, mitochondrial"/>
    <property type="match status" value="1"/>
</dbReference>
<dbReference type="InterPro" id="IPR009008">
    <property type="entry name" value="Val/Leu/Ile-tRNA-synth_edit"/>
</dbReference>
<dbReference type="GO" id="GO:0002161">
    <property type="term" value="F:aminoacyl-tRNA deacylase activity"/>
    <property type="evidence" value="ECO:0007669"/>
    <property type="project" value="InterPro"/>
</dbReference>
<dbReference type="InterPro" id="IPR002301">
    <property type="entry name" value="Ile-tRNA-ligase"/>
</dbReference>
<dbReference type="Proteomes" id="UP000078561">
    <property type="component" value="Unassembled WGS sequence"/>
</dbReference>
<dbReference type="PANTHER" id="PTHR42765">
    <property type="entry name" value="SOLEUCYL-TRNA SYNTHETASE"/>
    <property type="match status" value="1"/>
</dbReference>
<dbReference type="GO" id="GO:0051260">
    <property type="term" value="P:protein homooligomerization"/>
    <property type="evidence" value="ECO:0007669"/>
    <property type="project" value="InterPro"/>
</dbReference>
<comment type="subcellular location">
    <subcellularLocation>
        <location evidence="1">Cytoplasm</location>
    </subcellularLocation>
</comment>
<evidence type="ECO:0000256" key="7">
    <source>
        <dbReference type="ARBA" id="ARBA00023146"/>
    </source>
</evidence>
<dbReference type="SUPFAM" id="SSF50677">
    <property type="entry name" value="ValRS/IleRS/LeuRS editing domain"/>
    <property type="match status" value="1"/>
</dbReference>
<dbReference type="EMBL" id="LT554356">
    <property type="protein sequence ID" value="SAM04302.1"/>
    <property type="molecule type" value="Genomic_DNA"/>
</dbReference>
<dbReference type="InterPro" id="IPR002300">
    <property type="entry name" value="aa-tRNA-synth_Ia"/>
</dbReference>
<dbReference type="InterPro" id="IPR013155">
    <property type="entry name" value="M/V/L/I-tRNA-synth_anticd-bd"/>
</dbReference>
<evidence type="ECO:0000256" key="5">
    <source>
        <dbReference type="ARBA" id="ARBA00022840"/>
    </source>
</evidence>
<dbReference type="GO" id="GO:0004822">
    <property type="term" value="F:isoleucine-tRNA ligase activity"/>
    <property type="evidence" value="ECO:0007669"/>
    <property type="project" value="UniProtKB-EC"/>
</dbReference>
<evidence type="ECO:0000256" key="2">
    <source>
        <dbReference type="ARBA" id="ARBA00013165"/>
    </source>
</evidence>
<protein>
    <recommendedName>
        <fullName evidence="2">isoleucine--tRNA ligase</fullName>
        <ecNumber evidence="2">6.1.1.5</ecNumber>
    </recommendedName>
    <alternativeName>
        <fullName evidence="8">Isoleucyl-tRNA synthetase</fullName>
    </alternativeName>
</protein>
<keyword evidence="11" id="KW-1185">Reference proteome</keyword>
<dbReference type="NCBIfam" id="TIGR00392">
    <property type="entry name" value="ileS"/>
    <property type="match status" value="1"/>
</dbReference>
<gene>
    <name evidence="10" type="primary">ABSGL_10162.1 scaffold 11802</name>
</gene>
<reference evidence="10" key="1">
    <citation type="submission" date="2016-04" db="EMBL/GenBank/DDBJ databases">
        <authorList>
            <person name="Evans L.H."/>
            <person name="Alamgir A."/>
            <person name="Owens N."/>
            <person name="Weber N.D."/>
            <person name="Virtaneva K."/>
            <person name="Barbian K."/>
            <person name="Babar A."/>
            <person name="Rosenke K."/>
        </authorList>
    </citation>
    <scope>NUCLEOTIDE SEQUENCE [LARGE SCALE GENOMIC DNA]</scope>
    <source>
        <strain evidence="10">CBS 101.48</strain>
    </source>
</reference>
<dbReference type="Gene3D" id="3.30.710.10">
    <property type="entry name" value="Potassium Channel Kv1.1, Chain A"/>
    <property type="match status" value="1"/>
</dbReference>
<dbReference type="PANTHER" id="PTHR42765:SF1">
    <property type="entry name" value="ISOLEUCINE--TRNA LIGASE, MITOCHONDRIAL"/>
    <property type="match status" value="1"/>
</dbReference>
<dbReference type="AlphaFoldDB" id="A0A163TFF5"/>
<keyword evidence="3" id="KW-0436">Ligase</keyword>
<keyword evidence="5" id="KW-0067">ATP-binding</keyword>
<dbReference type="HAMAP" id="MF_02002">
    <property type="entry name" value="Ile_tRNA_synth_type1"/>
    <property type="match status" value="1"/>
</dbReference>
<dbReference type="GO" id="GO:0005739">
    <property type="term" value="C:mitochondrion"/>
    <property type="evidence" value="ECO:0007669"/>
    <property type="project" value="TreeGrafter"/>
</dbReference>
<dbReference type="InParanoid" id="A0A163TFF5"/>
<dbReference type="InterPro" id="IPR003131">
    <property type="entry name" value="T1-type_BTB"/>
</dbReference>
<dbReference type="GO" id="GO:0005524">
    <property type="term" value="F:ATP binding"/>
    <property type="evidence" value="ECO:0007669"/>
    <property type="project" value="UniProtKB-KW"/>
</dbReference>
<dbReference type="InterPro" id="IPR050081">
    <property type="entry name" value="Ile-tRNA_ligase"/>
</dbReference>
<dbReference type="SMART" id="SM00225">
    <property type="entry name" value="BTB"/>
    <property type="match status" value="1"/>
</dbReference>
<dbReference type="InterPro" id="IPR014729">
    <property type="entry name" value="Rossmann-like_a/b/a_fold"/>
</dbReference>
<evidence type="ECO:0000256" key="4">
    <source>
        <dbReference type="ARBA" id="ARBA00022741"/>
    </source>
</evidence>
<evidence type="ECO:0000256" key="8">
    <source>
        <dbReference type="ARBA" id="ARBA00032665"/>
    </source>
</evidence>
<dbReference type="Gene3D" id="1.10.730.20">
    <property type="match status" value="1"/>
</dbReference>
<dbReference type="Pfam" id="PF08264">
    <property type="entry name" value="Anticodon_1"/>
    <property type="match status" value="1"/>
</dbReference>
<dbReference type="SUPFAM" id="SSF52374">
    <property type="entry name" value="Nucleotidylyl transferase"/>
    <property type="match status" value="1"/>
</dbReference>
<organism evidence="10">
    <name type="scientific">Absidia glauca</name>
    <name type="common">Pin mould</name>
    <dbReference type="NCBI Taxonomy" id="4829"/>
    <lineage>
        <taxon>Eukaryota</taxon>
        <taxon>Fungi</taxon>
        <taxon>Fungi incertae sedis</taxon>
        <taxon>Mucoromycota</taxon>
        <taxon>Mucoromycotina</taxon>
        <taxon>Mucoromycetes</taxon>
        <taxon>Mucorales</taxon>
        <taxon>Cunninghamellaceae</taxon>
        <taxon>Absidia</taxon>
    </lineage>
</organism>
<dbReference type="PRINTS" id="PR00984">
    <property type="entry name" value="TRNASYNTHILE"/>
</dbReference>
<dbReference type="SUPFAM" id="SSF47323">
    <property type="entry name" value="Anticodon-binding domain of a subclass of class I aminoacyl-tRNA synthetases"/>
    <property type="match status" value="1"/>
</dbReference>
<dbReference type="FunCoup" id="A0A163TFF5">
    <property type="interactions" value="675"/>
</dbReference>
<dbReference type="Gene3D" id="3.90.740.10">
    <property type="entry name" value="Valyl/Leucyl/Isoleucyl-tRNA synthetase, editing domain"/>
    <property type="match status" value="1"/>
</dbReference>
<keyword evidence="6" id="KW-0648">Protein biosynthesis</keyword>
<evidence type="ECO:0000256" key="6">
    <source>
        <dbReference type="ARBA" id="ARBA00022917"/>
    </source>
</evidence>
<dbReference type="Pfam" id="PF00133">
    <property type="entry name" value="tRNA-synt_1"/>
    <property type="match status" value="1"/>
</dbReference>
<dbReference type="InterPro" id="IPR009080">
    <property type="entry name" value="tRNAsynth_Ia_anticodon-bd"/>
</dbReference>
<dbReference type="InterPro" id="IPR000210">
    <property type="entry name" value="BTB/POZ_dom"/>
</dbReference>